<evidence type="ECO:0000313" key="3">
    <source>
        <dbReference type="Proteomes" id="UP000297245"/>
    </source>
</evidence>
<protein>
    <submittedName>
        <fullName evidence="2">Uncharacterized protein</fullName>
    </submittedName>
</protein>
<sequence>MPNIVTRHTKGSYRSATGHLGRKKSALTTHRGYNTQGTWWLAKLEGKKHRSARGHSSGEKGRKGGKQEGTELTSLAADRQQAPNRLGRAPSTEIRPTQYRPASPAKPRPNSTFRPTFDSVTITSPRKSKRSTDASIALKDKPSVSKTSPIKAKESASVTGKDIPSPSKEITVTAKGIHQEKPEFRISAKFGKILSYPILMCQIPQYSVFSMQNIGKIRH</sequence>
<accession>A0A4S8KMF7</accession>
<evidence type="ECO:0000256" key="1">
    <source>
        <dbReference type="SAM" id="MobiDB-lite"/>
    </source>
</evidence>
<dbReference type="Proteomes" id="UP000297245">
    <property type="component" value="Unassembled WGS sequence"/>
</dbReference>
<dbReference type="EMBL" id="ML180706">
    <property type="protein sequence ID" value="THU76794.1"/>
    <property type="molecule type" value="Genomic_DNA"/>
</dbReference>
<feature type="compositionally biased region" description="Polar residues" evidence="1">
    <location>
        <begin position="109"/>
        <end position="125"/>
    </location>
</feature>
<feature type="region of interest" description="Disordered" evidence="1">
    <location>
        <begin position="1"/>
        <end position="29"/>
    </location>
</feature>
<gene>
    <name evidence="2" type="ORF">K435DRAFT_813075</name>
</gene>
<evidence type="ECO:0000313" key="2">
    <source>
        <dbReference type="EMBL" id="THU76794.1"/>
    </source>
</evidence>
<feature type="compositionally biased region" description="Basic and acidic residues" evidence="1">
    <location>
        <begin position="56"/>
        <end position="69"/>
    </location>
</feature>
<proteinExistence type="predicted"/>
<name>A0A4S8KMF7_DENBC</name>
<dbReference type="AlphaFoldDB" id="A0A4S8KMF7"/>
<reference evidence="2 3" key="1">
    <citation type="journal article" date="2019" name="Nat. Ecol. Evol.">
        <title>Megaphylogeny resolves global patterns of mushroom evolution.</title>
        <authorList>
            <person name="Varga T."/>
            <person name="Krizsan K."/>
            <person name="Foldi C."/>
            <person name="Dima B."/>
            <person name="Sanchez-Garcia M."/>
            <person name="Sanchez-Ramirez S."/>
            <person name="Szollosi G.J."/>
            <person name="Szarkandi J.G."/>
            <person name="Papp V."/>
            <person name="Albert L."/>
            <person name="Andreopoulos W."/>
            <person name="Angelini C."/>
            <person name="Antonin V."/>
            <person name="Barry K.W."/>
            <person name="Bougher N.L."/>
            <person name="Buchanan P."/>
            <person name="Buyck B."/>
            <person name="Bense V."/>
            <person name="Catcheside P."/>
            <person name="Chovatia M."/>
            <person name="Cooper J."/>
            <person name="Damon W."/>
            <person name="Desjardin D."/>
            <person name="Finy P."/>
            <person name="Geml J."/>
            <person name="Haridas S."/>
            <person name="Hughes K."/>
            <person name="Justo A."/>
            <person name="Karasinski D."/>
            <person name="Kautmanova I."/>
            <person name="Kiss B."/>
            <person name="Kocsube S."/>
            <person name="Kotiranta H."/>
            <person name="LaButti K.M."/>
            <person name="Lechner B.E."/>
            <person name="Liimatainen K."/>
            <person name="Lipzen A."/>
            <person name="Lukacs Z."/>
            <person name="Mihaltcheva S."/>
            <person name="Morgado L.N."/>
            <person name="Niskanen T."/>
            <person name="Noordeloos M.E."/>
            <person name="Ohm R.A."/>
            <person name="Ortiz-Santana B."/>
            <person name="Ovrebo C."/>
            <person name="Racz N."/>
            <person name="Riley R."/>
            <person name="Savchenko A."/>
            <person name="Shiryaev A."/>
            <person name="Soop K."/>
            <person name="Spirin V."/>
            <person name="Szebenyi C."/>
            <person name="Tomsovsky M."/>
            <person name="Tulloss R.E."/>
            <person name="Uehling J."/>
            <person name="Grigoriev I.V."/>
            <person name="Vagvolgyi C."/>
            <person name="Papp T."/>
            <person name="Martin F.M."/>
            <person name="Miettinen O."/>
            <person name="Hibbett D.S."/>
            <person name="Nagy L.G."/>
        </authorList>
    </citation>
    <scope>NUCLEOTIDE SEQUENCE [LARGE SCALE GENOMIC DNA]</scope>
    <source>
        <strain evidence="2 3">CBS 962.96</strain>
    </source>
</reference>
<keyword evidence="3" id="KW-1185">Reference proteome</keyword>
<feature type="region of interest" description="Disordered" evidence="1">
    <location>
        <begin position="44"/>
        <end position="167"/>
    </location>
</feature>
<organism evidence="2 3">
    <name type="scientific">Dendrothele bispora (strain CBS 962.96)</name>
    <dbReference type="NCBI Taxonomy" id="1314807"/>
    <lineage>
        <taxon>Eukaryota</taxon>
        <taxon>Fungi</taxon>
        <taxon>Dikarya</taxon>
        <taxon>Basidiomycota</taxon>
        <taxon>Agaricomycotina</taxon>
        <taxon>Agaricomycetes</taxon>
        <taxon>Agaricomycetidae</taxon>
        <taxon>Agaricales</taxon>
        <taxon>Agaricales incertae sedis</taxon>
        <taxon>Dendrothele</taxon>
    </lineage>
</organism>